<dbReference type="SMART" id="SM00220">
    <property type="entry name" value="S_TKc"/>
    <property type="match status" value="1"/>
</dbReference>
<dbReference type="OrthoDB" id="2018507at2759"/>
<feature type="region of interest" description="Disordered" evidence="9">
    <location>
        <begin position="318"/>
        <end position="521"/>
    </location>
</feature>
<accession>A0A0C2X1Z0</accession>
<gene>
    <name evidence="11" type="ORF">M408DRAFT_326890</name>
</gene>
<organism evidence="11 12">
    <name type="scientific">Serendipita vermifera MAFF 305830</name>
    <dbReference type="NCBI Taxonomy" id="933852"/>
    <lineage>
        <taxon>Eukaryota</taxon>
        <taxon>Fungi</taxon>
        <taxon>Dikarya</taxon>
        <taxon>Basidiomycota</taxon>
        <taxon>Agaricomycotina</taxon>
        <taxon>Agaricomycetes</taxon>
        <taxon>Sebacinales</taxon>
        <taxon>Serendipitaceae</taxon>
        <taxon>Serendipita</taxon>
    </lineage>
</organism>
<sequence length="1301" mass="139844">MNVQGAAAAYAPQQIPPPNPAFYSQNKGTLSPGQVIQIQSLTVTVDRFLSQGGFAHVYLVRTATPVNGTTQHVLKRMLVADHMMLQDVKKEVDIMRILKGHPNIVNLIDSAWNRLQDGRFEVFILMEFCAGGGIIDMMNRRLRERLTEGEILQIFVDVCEGLALMHSLQPALLHRDLKVENILQANETSYKLCDFGSSTAVSKPPTTTAEMPSILREHGTQRPTVFDLLDSVHRIRGTRSRFQYAPRPQPSSPGLPRSPEDIVSFRSPAQVEPKPSTSSAAQARQAVLDAVAPMRRGRPNLGGGMAVVPPMNGVYGSDDLDLPTPRGGHFKSVTTSEKWTSPAREAPAALGGSNRPNPQSRLGQEWMQQQQQQQQQQQVRATKEEPKAHKSPWDGLGSLDSTEKSAMNGFGDAFNPVPFSAKPNQQPSAVKSPPASTPPSSGPSVQPFQQSTTYQGSNAPVPTTSSRFTMPTPSRLLQAPRVPVQTKPKDSLGEMGAPSTSAPTTSMMMRPPSNASTHNGLVSAFSRPSTAADSVASNGTGFSSAAVVEGSVALSAADRFPTIEQLELGGREKPHPALFRPRSPLGPRAPSPAKATFASLSRPPAYAGLSRMSYTGGLALDHDVISPPPPVPLSGVRSQQVTGTAMKGSVPAAPPPQPPVPAGSAKATSMGLPAVSHTPATPTRFPPVERPPSRFPTAERPIAPNRKPLVSRRRGNTMELKVENGPRENQQQQPEHDLLGPGPPPGSQPLVTQRTPSPSAVPQKDWLMDDDIVLQPMIKASTGSMQPRLPTPDATYVDPNKAKRATLGTALISFGKGPIAGIKNPLMESTVAGWQRGMPNMSSAYQAPMAPPPTSFNSTAGVALPGLARRVSQEGQPMRRRARNSDSSPKQQHQPRQGSVHGLVDMWSGAAKPTTSQKDHEELNQLHQQRFNHQRDPSKDLMKFPETSEPSPTTSQNSYTRAMHLFPPLDPVGGRRSPSSASGSEKDTDAPRPPVPQKRFSGSKGRPSQLSFDRMRPQSLFVSAGGPTSAPGQQGYLRHSPPDSLSVPSPTTTSSGPIHRQRSPRRGSISDMVSRYEALSIVSSTTSGYTASTESGPASPKFKPVVSTKPASLHSDLPNSLISPTRNAPVFPPIDPSIIQKDPVKMNAPVKMRTSPLLFKALESPTETRHSYGSAVKEQEPHLVSQGIPQKLNPPVSDRGRSVSPGSQTGTVSDMNEDILVSPRPRVSHQALEHQTEPSLARARTPPTGSPSPEIVYKGVGKLIDQWQKKTEEAEGKGRKPTGPRQLQRKDLPPGKPTPAS</sequence>
<feature type="compositionally biased region" description="Low complexity" evidence="9">
    <location>
        <begin position="974"/>
        <end position="983"/>
    </location>
</feature>
<feature type="compositionally biased region" description="Polar residues" evidence="9">
    <location>
        <begin position="948"/>
        <end position="960"/>
    </location>
</feature>
<keyword evidence="4" id="KW-0547">Nucleotide-binding</keyword>
<comment type="catalytic activity">
    <reaction evidence="7">
        <text>L-threonyl-[protein] + ATP = O-phospho-L-threonyl-[protein] + ADP + H(+)</text>
        <dbReference type="Rhea" id="RHEA:46608"/>
        <dbReference type="Rhea" id="RHEA-COMP:11060"/>
        <dbReference type="Rhea" id="RHEA-COMP:11605"/>
        <dbReference type="ChEBI" id="CHEBI:15378"/>
        <dbReference type="ChEBI" id="CHEBI:30013"/>
        <dbReference type="ChEBI" id="CHEBI:30616"/>
        <dbReference type="ChEBI" id="CHEBI:61977"/>
        <dbReference type="ChEBI" id="CHEBI:456216"/>
        <dbReference type="EC" id="2.7.11.1"/>
    </reaction>
</comment>
<evidence type="ECO:0000256" key="2">
    <source>
        <dbReference type="ARBA" id="ARBA00022527"/>
    </source>
</evidence>
<dbReference type="HOGENOM" id="CLU_003223_0_0_1"/>
<evidence type="ECO:0000256" key="1">
    <source>
        <dbReference type="ARBA" id="ARBA00012513"/>
    </source>
</evidence>
<feature type="region of interest" description="Disordered" evidence="9">
    <location>
        <begin position="870"/>
        <end position="900"/>
    </location>
</feature>
<dbReference type="GO" id="GO:0004674">
    <property type="term" value="F:protein serine/threonine kinase activity"/>
    <property type="evidence" value="ECO:0007669"/>
    <property type="project" value="UniProtKB-KW"/>
</dbReference>
<evidence type="ECO:0000256" key="8">
    <source>
        <dbReference type="ARBA" id="ARBA00048679"/>
    </source>
</evidence>
<proteinExistence type="predicted"/>
<feature type="compositionally biased region" description="Polar residues" evidence="9">
    <location>
        <begin position="751"/>
        <end position="760"/>
    </location>
</feature>
<feature type="compositionally biased region" description="Polar residues" evidence="9">
    <location>
        <begin position="1204"/>
        <end position="1214"/>
    </location>
</feature>
<evidence type="ECO:0000256" key="5">
    <source>
        <dbReference type="ARBA" id="ARBA00022777"/>
    </source>
</evidence>
<feature type="compositionally biased region" description="Low complexity" evidence="9">
    <location>
        <begin position="368"/>
        <end position="378"/>
    </location>
</feature>
<protein>
    <recommendedName>
        <fullName evidence="1">non-specific serine/threonine protein kinase</fullName>
        <ecNumber evidence="1">2.7.11.1</ecNumber>
    </recommendedName>
</protein>
<feature type="compositionally biased region" description="Pro residues" evidence="9">
    <location>
        <begin position="652"/>
        <end position="661"/>
    </location>
</feature>
<evidence type="ECO:0000259" key="10">
    <source>
        <dbReference type="PROSITE" id="PS50011"/>
    </source>
</evidence>
<comment type="catalytic activity">
    <reaction evidence="8">
        <text>L-seryl-[protein] + ATP = O-phospho-L-seryl-[protein] + ADP + H(+)</text>
        <dbReference type="Rhea" id="RHEA:17989"/>
        <dbReference type="Rhea" id="RHEA-COMP:9863"/>
        <dbReference type="Rhea" id="RHEA-COMP:11604"/>
        <dbReference type="ChEBI" id="CHEBI:15378"/>
        <dbReference type="ChEBI" id="CHEBI:29999"/>
        <dbReference type="ChEBI" id="CHEBI:30616"/>
        <dbReference type="ChEBI" id="CHEBI:83421"/>
        <dbReference type="ChEBI" id="CHEBI:456216"/>
        <dbReference type="EC" id="2.7.11.1"/>
    </reaction>
</comment>
<dbReference type="PROSITE" id="PS50011">
    <property type="entry name" value="PROTEIN_KINASE_DOM"/>
    <property type="match status" value="1"/>
</dbReference>
<dbReference type="Gene3D" id="1.10.510.10">
    <property type="entry name" value="Transferase(Phosphotransferase) domain 1"/>
    <property type="match status" value="1"/>
</dbReference>
<keyword evidence="5" id="KW-0418">Kinase</keyword>
<feature type="compositionally biased region" description="Polar residues" evidence="9">
    <location>
        <begin position="498"/>
        <end position="521"/>
    </location>
</feature>
<keyword evidence="3" id="KW-0808">Transferase</keyword>
<dbReference type="EMBL" id="KN824280">
    <property type="protein sequence ID" value="KIM32268.1"/>
    <property type="molecule type" value="Genomic_DNA"/>
</dbReference>
<feature type="region of interest" description="Disordered" evidence="9">
    <location>
        <begin position="573"/>
        <end position="596"/>
    </location>
</feature>
<dbReference type="Proteomes" id="UP000054097">
    <property type="component" value="Unassembled WGS sequence"/>
</dbReference>
<feature type="compositionally biased region" description="Low complexity" evidence="9">
    <location>
        <begin position="1042"/>
        <end position="1057"/>
    </location>
</feature>
<reference evidence="11 12" key="1">
    <citation type="submission" date="2014-04" db="EMBL/GenBank/DDBJ databases">
        <authorList>
            <consortium name="DOE Joint Genome Institute"/>
            <person name="Kuo A."/>
            <person name="Zuccaro A."/>
            <person name="Kohler A."/>
            <person name="Nagy L.G."/>
            <person name="Floudas D."/>
            <person name="Copeland A."/>
            <person name="Barry K.W."/>
            <person name="Cichocki N."/>
            <person name="Veneault-Fourrey C."/>
            <person name="LaButti K."/>
            <person name="Lindquist E.A."/>
            <person name="Lipzen A."/>
            <person name="Lundell T."/>
            <person name="Morin E."/>
            <person name="Murat C."/>
            <person name="Sun H."/>
            <person name="Tunlid A."/>
            <person name="Henrissat B."/>
            <person name="Grigoriev I.V."/>
            <person name="Hibbett D.S."/>
            <person name="Martin F."/>
            <person name="Nordberg H.P."/>
            <person name="Cantor M.N."/>
            <person name="Hua S.X."/>
        </authorList>
    </citation>
    <scope>NUCLEOTIDE SEQUENCE [LARGE SCALE GENOMIC DNA]</scope>
    <source>
        <strain evidence="11 12">MAFF 305830</strain>
    </source>
</reference>
<dbReference type="GO" id="GO:0000147">
    <property type="term" value="P:actin cortical patch assembly"/>
    <property type="evidence" value="ECO:0007669"/>
    <property type="project" value="TreeGrafter"/>
</dbReference>
<dbReference type="InterPro" id="IPR011009">
    <property type="entry name" value="Kinase-like_dom_sf"/>
</dbReference>
<evidence type="ECO:0000256" key="7">
    <source>
        <dbReference type="ARBA" id="ARBA00047899"/>
    </source>
</evidence>
<keyword evidence="2" id="KW-0723">Serine/threonine-protein kinase</keyword>
<feature type="region of interest" description="Disordered" evidence="9">
    <location>
        <begin position="633"/>
        <end position="766"/>
    </location>
</feature>
<feature type="region of interest" description="Disordered" evidence="9">
    <location>
        <begin position="239"/>
        <end position="261"/>
    </location>
</feature>
<dbReference type="GO" id="GO:0005524">
    <property type="term" value="F:ATP binding"/>
    <property type="evidence" value="ECO:0007669"/>
    <property type="project" value="UniProtKB-KW"/>
</dbReference>
<evidence type="ECO:0000313" key="12">
    <source>
        <dbReference type="Proteomes" id="UP000054097"/>
    </source>
</evidence>
<evidence type="ECO:0000256" key="6">
    <source>
        <dbReference type="ARBA" id="ARBA00022840"/>
    </source>
</evidence>
<name>A0A0C2X1Z0_SERVB</name>
<evidence type="ECO:0000256" key="3">
    <source>
        <dbReference type="ARBA" id="ARBA00022679"/>
    </source>
</evidence>
<dbReference type="GO" id="GO:0007015">
    <property type="term" value="P:actin filament organization"/>
    <property type="evidence" value="ECO:0007669"/>
    <property type="project" value="TreeGrafter"/>
</dbReference>
<dbReference type="InterPro" id="IPR000719">
    <property type="entry name" value="Prot_kinase_dom"/>
</dbReference>
<evidence type="ECO:0000256" key="9">
    <source>
        <dbReference type="SAM" id="MobiDB-lite"/>
    </source>
</evidence>
<evidence type="ECO:0000313" key="11">
    <source>
        <dbReference type="EMBL" id="KIM32268.1"/>
    </source>
</evidence>
<dbReference type="PANTHER" id="PTHR22967">
    <property type="entry name" value="SERINE/THREONINE PROTEIN KINASE"/>
    <property type="match status" value="1"/>
</dbReference>
<keyword evidence="6" id="KW-0067">ATP-binding</keyword>
<dbReference type="PANTHER" id="PTHR22967:SF57">
    <property type="entry name" value="AUXILIN, ISOFORM A-RELATED"/>
    <property type="match status" value="1"/>
</dbReference>
<evidence type="ECO:0000256" key="4">
    <source>
        <dbReference type="ARBA" id="ARBA00022741"/>
    </source>
</evidence>
<feature type="compositionally biased region" description="Basic and acidic residues" evidence="9">
    <location>
        <begin position="933"/>
        <end position="943"/>
    </location>
</feature>
<dbReference type="EC" id="2.7.11.1" evidence="1"/>
<feature type="compositionally biased region" description="Polar residues" evidence="9">
    <location>
        <begin position="1117"/>
        <end position="1126"/>
    </location>
</feature>
<reference evidence="12" key="2">
    <citation type="submission" date="2015-01" db="EMBL/GenBank/DDBJ databases">
        <title>Evolutionary Origins and Diversification of the Mycorrhizal Mutualists.</title>
        <authorList>
            <consortium name="DOE Joint Genome Institute"/>
            <consortium name="Mycorrhizal Genomics Consortium"/>
            <person name="Kohler A."/>
            <person name="Kuo A."/>
            <person name="Nagy L.G."/>
            <person name="Floudas D."/>
            <person name="Copeland A."/>
            <person name="Barry K.W."/>
            <person name="Cichocki N."/>
            <person name="Veneault-Fourrey C."/>
            <person name="LaButti K."/>
            <person name="Lindquist E.A."/>
            <person name="Lipzen A."/>
            <person name="Lundell T."/>
            <person name="Morin E."/>
            <person name="Murat C."/>
            <person name="Riley R."/>
            <person name="Ohm R."/>
            <person name="Sun H."/>
            <person name="Tunlid A."/>
            <person name="Henrissat B."/>
            <person name="Grigoriev I.V."/>
            <person name="Hibbett D.S."/>
            <person name="Martin F."/>
        </authorList>
    </citation>
    <scope>NUCLEOTIDE SEQUENCE [LARGE SCALE GENOMIC DNA]</scope>
    <source>
        <strain evidence="12">MAFF 305830</strain>
    </source>
</reference>
<feature type="region of interest" description="Disordered" evidence="9">
    <location>
        <begin position="930"/>
        <end position="1142"/>
    </location>
</feature>
<feature type="compositionally biased region" description="Polar residues" evidence="9">
    <location>
        <begin position="885"/>
        <end position="897"/>
    </location>
</feature>
<feature type="compositionally biased region" description="Polar residues" evidence="9">
    <location>
        <begin position="446"/>
        <end position="472"/>
    </location>
</feature>
<dbReference type="Pfam" id="PF00069">
    <property type="entry name" value="Pkinase"/>
    <property type="match status" value="1"/>
</dbReference>
<feature type="compositionally biased region" description="Basic and acidic residues" evidence="9">
    <location>
        <begin position="381"/>
        <end position="392"/>
    </location>
</feature>
<dbReference type="STRING" id="933852.A0A0C2X1Z0"/>
<feature type="compositionally biased region" description="Polar residues" evidence="9">
    <location>
        <begin position="1081"/>
        <end position="1096"/>
    </location>
</feature>
<feature type="compositionally biased region" description="Basic and acidic residues" evidence="9">
    <location>
        <begin position="1267"/>
        <end position="1278"/>
    </location>
</feature>
<feature type="region of interest" description="Disordered" evidence="9">
    <location>
        <begin position="1169"/>
        <end position="1301"/>
    </location>
</feature>
<feature type="compositionally biased region" description="Pro residues" evidence="9">
    <location>
        <begin position="684"/>
        <end position="694"/>
    </location>
</feature>
<keyword evidence="12" id="KW-1185">Reference proteome</keyword>
<feature type="domain" description="Protein kinase" evidence="10">
    <location>
        <begin position="43"/>
        <end position="379"/>
    </location>
</feature>
<dbReference type="GO" id="GO:0005737">
    <property type="term" value="C:cytoplasm"/>
    <property type="evidence" value="ECO:0007669"/>
    <property type="project" value="TreeGrafter"/>
</dbReference>
<dbReference type="SUPFAM" id="SSF56112">
    <property type="entry name" value="Protein kinase-like (PK-like)"/>
    <property type="match status" value="1"/>
</dbReference>